<protein>
    <submittedName>
        <fullName evidence="1">Uncharacterized protein</fullName>
    </submittedName>
</protein>
<proteinExistence type="predicted"/>
<organism evidence="1 2">
    <name type="scientific">Candidatus Contendobacter odensis Run_B_J11</name>
    <dbReference type="NCBI Taxonomy" id="1400861"/>
    <lineage>
        <taxon>Bacteria</taxon>
        <taxon>Pseudomonadati</taxon>
        <taxon>Pseudomonadota</taxon>
        <taxon>Gammaproteobacteria</taxon>
        <taxon>Candidatus Competibacteraceae</taxon>
        <taxon>Candidatus Contendibacter</taxon>
    </lineage>
</organism>
<name>A0A7U7J3K0_9GAMM</name>
<evidence type="ECO:0000313" key="1">
    <source>
        <dbReference type="EMBL" id="CDH44669.1"/>
    </source>
</evidence>
<sequence>MTDGKEEDARLQDLWRRRDDLNEREWEDLHQWVYRILTAYPFKELSGLNLSLDDCIHDFFTHKVLLPTFREGYVVDTPIHGGALRCYFQRFLLDLHRAAQRGGYVSIEDAEPQVAEVAFRQFLDAQEPEAAESLNAATLNRIAGAAREFLESQEPWVGLYLRHCLCANSPIPLMRFKDYLPSYHYKAQQLGLAPPANSDYRRTLLGRWLRSLNLPTLFDDRDVAQAALKILCQQALLWVKDDLPFTDATDSANLKRIEP</sequence>
<dbReference type="OrthoDB" id="5801285at2"/>
<dbReference type="RefSeq" id="WP_034431850.1">
    <property type="nucleotide sequence ID" value="NZ_CBTK010000091.1"/>
</dbReference>
<dbReference type="AlphaFoldDB" id="A0A7U7J3K0"/>
<dbReference type="Proteomes" id="UP000019184">
    <property type="component" value="Unassembled WGS sequence"/>
</dbReference>
<comment type="caution">
    <text evidence="1">The sequence shown here is derived from an EMBL/GenBank/DDBJ whole genome shotgun (WGS) entry which is preliminary data.</text>
</comment>
<evidence type="ECO:0000313" key="2">
    <source>
        <dbReference type="Proteomes" id="UP000019184"/>
    </source>
</evidence>
<accession>A0A7U7J3K0</accession>
<gene>
    <name evidence="1" type="ORF">BN874_1800007</name>
</gene>
<keyword evidence="2" id="KW-1185">Reference proteome</keyword>
<reference evidence="1 2" key="1">
    <citation type="journal article" date="2014" name="ISME J.">
        <title>Candidatus Competibacter-lineage genomes retrieved from metagenomes reveal functional metabolic diversity.</title>
        <authorList>
            <person name="McIlroy S.J."/>
            <person name="Albertsen M."/>
            <person name="Andresen E.K."/>
            <person name="Saunders A.M."/>
            <person name="Kristiansen R."/>
            <person name="Stokholm-Bjerregaard M."/>
            <person name="Nielsen K.L."/>
            <person name="Nielsen P.H."/>
        </authorList>
    </citation>
    <scope>NUCLEOTIDE SEQUENCE [LARGE SCALE GENOMIC DNA]</scope>
    <source>
        <strain evidence="1 2">Run_B_J11</strain>
    </source>
</reference>
<dbReference type="EMBL" id="CBTK010000091">
    <property type="protein sequence ID" value="CDH44669.1"/>
    <property type="molecule type" value="Genomic_DNA"/>
</dbReference>